<protein>
    <recommendedName>
        <fullName evidence="1">Rhodanese domain-containing protein</fullName>
    </recommendedName>
</protein>
<dbReference type="Gene3D" id="3.40.250.10">
    <property type="entry name" value="Rhodanese-like domain"/>
    <property type="match status" value="1"/>
</dbReference>
<organism evidence="2 3">
    <name type="scientific">Zopfia rhizophila CBS 207.26</name>
    <dbReference type="NCBI Taxonomy" id="1314779"/>
    <lineage>
        <taxon>Eukaryota</taxon>
        <taxon>Fungi</taxon>
        <taxon>Dikarya</taxon>
        <taxon>Ascomycota</taxon>
        <taxon>Pezizomycotina</taxon>
        <taxon>Dothideomycetes</taxon>
        <taxon>Dothideomycetes incertae sedis</taxon>
        <taxon>Zopfiaceae</taxon>
        <taxon>Zopfia</taxon>
    </lineage>
</organism>
<dbReference type="InterPro" id="IPR001763">
    <property type="entry name" value="Rhodanese-like_dom"/>
</dbReference>
<dbReference type="InterPro" id="IPR036873">
    <property type="entry name" value="Rhodanese-like_dom_sf"/>
</dbReference>
<accession>A0A6A6DEP2</accession>
<dbReference type="GO" id="GO:0005634">
    <property type="term" value="C:nucleus"/>
    <property type="evidence" value="ECO:0007669"/>
    <property type="project" value="TreeGrafter"/>
</dbReference>
<evidence type="ECO:0000313" key="3">
    <source>
        <dbReference type="Proteomes" id="UP000800200"/>
    </source>
</evidence>
<evidence type="ECO:0000259" key="1">
    <source>
        <dbReference type="PROSITE" id="PS50206"/>
    </source>
</evidence>
<dbReference type="Pfam" id="PF00581">
    <property type="entry name" value="Rhodanese"/>
    <property type="match status" value="1"/>
</dbReference>
<gene>
    <name evidence="2" type="ORF">K469DRAFT_742757</name>
</gene>
<dbReference type="GO" id="GO:0005737">
    <property type="term" value="C:cytoplasm"/>
    <property type="evidence" value="ECO:0007669"/>
    <property type="project" value="TreeGrafter"/>
</dbReference>
<dbReference type="SMART" id="SM00450">
    <property type="entry name" value="RHOD"/>
    <property type="match status" value="1"/>
</dbReference>
<dbReference type="PANTHER" id="PTHR10828">
    <property type="entry name" value="M-PHASE INDUCER PHOSPHATASE DUAL SPECIFICITY PHOSPHATASE CDC25"/>
    <property type="match status" value="1"/>
</dbReference>
<dbReference type="SUPFAM" id="SSF52821">
    <property type="entry name" value="Rhodanese/Cell cycle control phosphatase"/>
    <property type="match status" value="1"/>
</dbReference>
<name>A0A6A6DEP2_9PEZI</name>
<proteinExistence type="predicted"/>
<dbReference type="EMBL" id="ML994699">
    <property type="protein sequence ID" value="KAF2176862.1"/>
    <property type="molecule type" value="Genomic_DNA"/>
</dbReference>
<dbReference type="AlphaFoldDB" id="A0A6A6DEP2"/>
<sequence length="153" mass="16984">MAWACEFDVYAVYPAPSNQCPASITREQVLDMLKEKNGSAQRDFVLVDLRRADHEGGTIHSSINLPAQSLYPSLPTLYTLFKAASVSKVIWYCSSSRGRGTRATGWFDDYLKSEGDTSMTSLVLAEGIKGWVNAGPEYVALMDEYDDKAWGKE</sequence>
<reference evidence="2" key="1">
    <citation type="journal article" date="2020" name="Stud. Mycol.">
        <title>101 Dothideomycetes genomes: a test case for predicting lifestyles and emergence of pathogens.</title>
        <authorList>
            <person name="Haridas S."/>
            <person name="Albert R."/>
            <person name="Binder M."/>
            <person name="Bloem J."/>
            <person name="Labutti K."/>
            <person name="Salamov A."/>
            <person name="Andreopoulos B."/>
            <person name="Baker S."/>
            <person name="Barry K."/>
            <person name="Bills G."/>
            <person name="Bluhm B."/>
            <person name="Cannon C."/>
            <person name="Castanera R."/>
            <person name="Culley D."/>
            <person name="Daum C."/>
            <person name="Ezra D."/>
            <person name="Gonzalez J."/>
            <person name="Henrissat B."/>
            <person name="Kuo A."/>
            <person name="Liang C."/>
            <person name="Lipzen A."/>
            <person name="Lutzoni F."/>
            <person name="Magnuson J."/>
            <person name="Mondo S."/>
            <person name="Nolan M."/>
            <person name="Ohm R."/>
            <person name="Pangilinan J."/>
            <person name="Park H.-J."/>
            <person name="Ramirez L."/>
            <person name="Alfaro M."/>
            <person name="Sun H."/>
            <person name="Tritt A."/>
            <person name="Yoshinaga Y."/>
            <person name="Zwiers L.-H."/>
            <person name="Turgeon B."/>
            <person name="Goodwin S."/>
            <person name="Spatafora J."/>
            <person name="Crous P."/>
            <person name="Grigoriev I."/>
        </authorList>
    </citation>
    <scope>NUCLEOTIDE SEQUENCE</scope>
    <source>
        <strain evidence="2">CBS 207.26</strain>
    </source>
</reference>
<feature type="domain" description="Rhodanese" evidence="1">
    <location>
        <begin position="40"/>
        <end position="140"/>
    </location>
</feature>
<dbReference type="PANTHER" id="PTHR10828:SF50">
    <property type="entry name" value="REDUCTASE (ARC2), PUTATIVE (AFU_ORTHOLOGUE AFUA_6G13400)-RELATED"/>
    <property type="match status" value="1"/>
</dbReference>
<dbReference type="GO" id="GO:0004725">
    <property type="term" value="F:protein tyrosine phosphatase activity"/>
    <property type="evidence" value="ECO:0007669"/>
    <property type="project" value="TreeGrafter"/>
</dbReference>
<dbReference type="OrthoDB" id="8300214at2759"/>
<keyword evidence="3" id="KW-1185">Reference proteome</keyword>
<dbReference type="Proteomes" id="UP000800200">
    <property type="component" value="Unassembled WGS sequence"/>
</dbReference>
<dbReference type="PROSITE" id="PS50206">
    <property type="entry name" value="RHODANESE_3"/>
    <property type="match status" value="1"/>
</dbReference>
<evidence type="ECO:0000313" key="2">
    <source>
        <dbReference type="EMBL" id="KAF2176862.1"/>
    </source>
</evidence>